<dbReference type="RefSeq" id="WP_152101509.1">
    <property type="nucleotide sequence ID" value="NZ_AP021861.1"/>
</dbReference>
<gene>
    <name evidence="1" type="ORF">PLANPX_5937</name>
</gene>
<evidence type="ECO:0000313" key="1">
    <source>
        <dbReference type="EMBL" id="BBO36325.1"/>
    </source>
</evidence>
<protein>
    <submittedName>
        <fullName evidence="1">Uncharacterized protein</fullName>
    </submittedName>
</protein>
<accession>A0A5K7XIT0</accession>
<reference evidence="2" key="1">
    <citation type="submission" date="2019-10" db="EMBL/GenBank/DDBJ databases">
        <title>Lacipirellula parvula gen. nov., sp. nov., representing a lineage of planctomycetes widespread in freshwater anoxic habitats, and description of the family Lacipirellulaceae.</title>
        <authorList>
            <person name="Dedysh S.N."/>
            <person name="Kulichevskaya I.S."/>
            <person name="Beletsky A.V."/>
            <person name="Rakitin A.L."/>
            <person name="Mardanov A.V."/>
            <person name="Ivanova A.A."/>
            <person name="Saltykova V.X."/>
            <person name="Rijpstra W.I.C."/>
            <person name="Sinninghe Damste J.S."/>
            <person name="Ravin N.V."/>
        </authorList>
    </citation>
    <scope>NUCLEOTIDE SEQUENCE [LARGE SCALE GENOMIC DNA]</scope>
    <source>
        <strain evidence="2">PX69</strain>
    </source>
</reference>
<keyword evidence="2" id="KW-1185">Reference proteome</keyword>
<sequence>MNVFSFDQRYFFDRQPGCERWYACLHPALNRDASDEFAHGYFRVSDGHYDGPPGDGRCFSAEQIREIEVTLASRVREMDLKQFDVYRELPRHYQELGAKTNRYSDIFHRLRTSGCYDPDFAVAFDQLISEEPAYRLTREFVGRVLERAGSVSAADRDKRLREVLRDSWIYDVEPDPNRKETFETYYKKSVNGLMFPKPVERREGSEYTMYQIEGLPRVYMVAEESTASDRDSFRTIRHYLDRESAIVPLGLPGDCYII</sequence>
<name>A0A5K7XIT0_9BACT</name>
<proteinExistence type="predicted"/>
<dbReference type="Proteomes" id="UP000326837">
    <property type="component" value="Chromosome"/>
</dbReference>
<organism evidence="1 2">
    <name type="scientific">Lacipirellula parvula</name>
    <dbReference type="NCBI Taxonomy" id="2650471"/>
    <lineage>
        <taxon>Bacteria</taxon>
        <taxon>Pseudomonadati</taxon>
        <taxon>Planctomycetota</taxon>
        <taxon>Planctomycetia</taxon>
        <taxon>Pirellulales</taxon>
        <taxon>Lacipirellulaceae</taxon>
        <taxon>Lacipirellula</taxon>
    </lineage>
</organism>
<dbReference type="KEGG" id="lpav:PLANPX_5937"/>
<dbReference type="EMBL" id="AP021861">
    <property type="protein sequence ID" value="BBO36325.1"/>
    <property type="molecule type" value="Genomic_DNA"/>
</dbReference>
<dbReference type="AlphaFoldDB" id="A0A5K7XIT0"/>
<evidence type="ECO:0000313" key="2">
    <source>
        <dbReference type="Proteomes" id="UP000326837"/>
    </source>
</evidence>